<protein>
    <submittedName>
        <fullName evidence="2">Uncharacterized protein</fullName>
    </submittedName>
</protein>
<evidence type="ECO:0000313" key="3">
    <source>
        <dbReference type="Proteomes" id="UP001189429"/>
    </source>
</evidence>
<organism evidence="2 3">
    <name type="scientific">Prorocentrum cordatum</name>
    <dbReference type="NCBI Taxonomy" id="2364126"/>
    <lineage>
        <taxon>Eukaryota</taxon>
        <taxon>Sar</taxon>
        <taxon>Alveolata</taxon>
        <taxon>Dinophyceae</taxon>
        <taxon>Prorocentrales</taxon>
        <taxon>Prorocentraceae</taxon>
        <taxon>Prorocentrum</taxon>
    </lineage>
</organism>
<proteinExistence type="predicted"/>
<keyword evidence="3" id="KW-1185">Reference proteome</keyword>
<dbReference type="PROSITE" id="PS50096">
    <property type="entry name" value="IQ"/>
    <property type="match status" value="1"/>
</dbReference>
<feature type="non-terminal residue" evidence="2">
    <location>
        <position position="367"/>
    </location>
</feature>
<evidence type="ECO:0000313" key="2">
    <source>
        <dbReference type="EMBL" id="CAK0818571.1"/>
    </source>
</evidence>
<comment type="caution">
    <text evidence="2">The sequence shown here is derived from an EMBL/GenBank/DDBJ whole genome shotgun (WGS) entry which is preliminary data.</text>
</comment>
<dbReference type="InterPro" id="IPR000048">
    <property type="entry name" value="IQ_motif_EF-hand-BS"/>
</dbReference>
<feature type="region of interest" description="Disordered" evidence="1">
    <location>
        <begin position="1"/>
        <end position="27"/>
    </location>
</feature>
<reference evidence="2" key="1">
    <citation type="submission" date="2023-10" db="EMBL/GenBank/DDBJ databases">
        <authorList>
            <person name="Chen Y."/>
            <person name="Shah S."/>
            <person name="Dougan E. K."/>
            <person name="Thang M."/>
            <person name="Chan C."/>
        </authorList>
    </citation>
    <scope>NUCLEOTIDE SEQUENCE [LARGE SCALE GENOMIC DNA]</scope>
</reference>
<gene>
    <name evidence="2" type="ORF">PCOR1329_LOCUS20795</name>
</gene>
<name>A0ABN9RLC6_9DINO</name>
<evidence type="ECO:0000256" key="1">
    <source>
        <dbReference type="SAM" id="MobiDB-lite"/>
    </source>
</evidence>
<dbReference type="SMART" id="SM00015">
    <property type="entry name" value="IQ"/>
    <property type="match status" value="2"/>
</dbReference>
<dbReference type="EMBL" id="CAUYUJ010006762">
    <property type="protein sequence ID" value="CAK0818571.1"/>
    <property type="molecule type" value="Genomic_DNA"/>
</dbReference>
<sequence>MALEPAATAAGSPRGAEAPPPHGEQGLRNRRAERLCGALEAVASRARFQEQKRRRAAVVLQAFAFARGAAARRLAHAWRRRAAQAQLAAVWQRFRARRQLLEARGAAVARRDGELWRGALETALARLLLREMKDRTRAAVVIAARARGMLARKRMRLMLIHRRAFERLKPLRCIWSRRKAQALVLRLHEEQRGRSHREAWHAAVRTLKLRLLLDFKVINRRESSALAVIAGHISAMYDRRRPKVMQVIQHLNRLRVEQEDRRHNIQQRAVYRLQMMWRSWVQKQRELAGKLVDVLDGEWRDRKALTADEVPFLEHLGGGGALQAVHARVLRAGTLSAPGAPAVGWVERLAGLARDAADVRVGLDFAA</sequence>
<accession>A0ABN9RLC6</accession>
<dbReference type="Proteomes" id="UP001189429">
    <property type="component" value="Unassembled WGS sequence"/>
</dbReference>